<keyword evidence="1" id="KW-0472">Membrane</keyword>
<reference evidence="2 3" key="1">
    <citation type="journal article" date="2013" name="Genome Announc.">
        <title>Draft Genome Sequence of Sphingobium quisquiliarum Strain P25T, a Novel Hexachlorocyclohexane (HCH)-Degrading Bacterium Isolated from an HCH Dumpsite.</title>
        <authorList>
            <person name="Kumar Singh A."/>
            <person name="Sangwan N."/>
            <person name="Sharma A."/>
            <person name="Gupta V."/>
            <person name="Khurana J.P."/>
            <person name="Lal R."/>
        </authorList>
    </citation>
    <scope>NUCLEOTIDE SEQUENCE [LARGE SCALE GENOMIC DNA]</scope>
    <source>
        <strain evidence="2 3">P25</strain>
    </source>
</reference>
<feature type="transmembrane region" description="Helical" evidence="1">
    <location>
        <begin position="117"/>
        <end position="135"/>
    </location>
</feature>
<dbReference type="InterPro" id="IPR018719">
    <property type="entry name" value="DUF2243_membrane"/>
</dbReference>
<keyword evidence="1" id="KW-1133">Transmembrane helix</keyword>
<dbReference type="Pfam" id="PF10002">
    <property type="entry name" value="DUF2243"/>
    <property type="match status" value="1"/>
</dbReference>
<organism evidence="2 3">
    <name type="scientific">Sphingobium quisquiliarum P25</name>
    <dbReference type="NCBI Taxonomy" id="1329909"/>
    <lineage>
        <taxon>Bacteria</taxon>
        <taxon>Pseudomonadati</taxon>
        <taxon>Pseudomonadota</taxon>
        <taxon>Alphaproteobacteria</taxon>
        <taxon>Sphingomonadales</taxon>
        <taxon>Sphingomonadaceae</taxon>
        <taxon>Sphingobium</taxon>
    </lineage>
</organism>
<feature type="transmembrane region" description="Helical" evidence="1">
    <location>
        <begin position="45"/>
        <end position="65"/>
    </location>
</feature>
<evidence type="ECO:0008006" key="4">
    <source>
        <dbReference type="Google" id="ProtNLM"/>
    </source>
</evidence>
<proteinExistence type="predicted"/>
<comment type="caution">
    <text evidence="2">The sequence shown here is derived from an EMBL/GenBank/DDBJ whole genome shotgun (WGS) entry which is preliminary data.</text>
</comment>
<dbReference type="EMBL" id="ATHO01000014">
    <property type="protein sequence ID" value="EQB13816.1"/>
    <property type="molecule type" value="Genomic_DNA"/>
</dbReference>
<dbReference type="PATRIC" id="fig|1329909.3.peg.439"/>
<dbReference type="Proteomes" id="UP000015525">
    <property type="component" value="Unassembled WGS sequence"/>
</dbReference>
<evidence type="ECO:0000313" key="3">
    <source>
        <dbReference type="Proteomes" id="UP000015525"/>
    </source>
</evidence>
<feature type="transmembrane region" description="Helical" evidence="1">
    <location>
        <begin position="77"/>
        <end position="97"/>
    </location>
</feature>
<accession>T0HBX8</accession>
<sequence>MLGIGLGGFFDGIVLHQIFQTHAMLSAIIPMDSMSNMKVNMLADGLFHALMWVATLAGVALLWRALKGRRGAMTSGWRLIGYMLAGWGWFNLVEGLIDHHLLSLHHVVEALGPSMWDWLFLASGAVLILLGHGIASKAGRAA</sequence>
<keyword evidence="3" id="KW-1185">Reference proteome</keyword>
<dbReference type="AlphaFoldDB" id="T0HBX8"/>
<gene>
    <name evidence="2" type="ORF">L288_02335</name>
</gene>
<evidence type="ECO:0000256" key="1">
    <source>
        <dbReference type="SAM" id="Phobius"/>
    </source>
</evidence>
<evidence type="ECO:0000313" key="2">
    <source>
        <dbReference type="EMBL" id="EQB13816.1"/>
    </source>
</evidence>
<protein>
    <recommendedName>
        <fullName evidence="4">DUF2243 domain-containing protein</fullName>
    </recommendedName>
</protein>
<keyword evidence="1" id="KW-0812">Transmembrane</keyword>
<name>T0HBX8_9SPHN</name>